<feature type="signal peptide" evidence="1">
    <location>
        <begin position="1"/>
        <end position="37"/>
    </location>
</feature>
<evidence type="ECO:0000313" key="2">
    <source>
        <dbReference type="EMBL" id="CAE8685594.1"/>
    </source>
</evidence>
<dbReference type="AlphaFoldDB" id="A0A813JUV3"/>
<comment type="caution">
    <text evidence="2">The sequence shown here is derived from an EMBL/GenBank/DDBJ whole genome shotgun (WGS) entry which is preliminary data.</text>
</comment>
<dbReference type="Proteomes" id="UP000626109">
    <property type="component" value="Unassembled WGS sequence"/>
</dbReference>
<gene>
    <name evidence="2" type="ORF">PGLA2088_LOCUS24544</name>
</gene>
<keyword evidence="1" id="KW-0732">Signal</keyword>
<proteinExistence type="predicted"/>
<name>A0A813JUV3_POLGL</name>
<accession>A0A813JUV3</accession>
<protein>
    <submittedName>
        <fullName evidence="2">Uncharacterized protein</fullName>
    </submittedName>
</protein>
<evidence type="ECO:0000256" key="1">
    <source>
        <dbReference type="SAM" id="SignalP"/>
    </source>
</evidence>
<feature type="chain" id="PRO_5032589319" evidence="1">
    <location>
        <begin position="38"/>
        <end position="522"/>
    </location>
</feature>
<feature type="non-terminal residue" evidence="2">
    <location>
        <position position="1"/>
    </location>
</feature>
<dbReference type="EMBL" id="CAJNNW010026465">
    <property type="protein sequence ID" value="CAE8685594.1"/>
    <property type="molecule type" value="Genomic_DNA"/>
</dbReference>
<feature type="non-terminal residue" evidence="2">
    <location>
        <position position="522"/>
    </location>
</feature>
<reference evidence="2" key="1">
    <citation type="submission" date="2021-02" db="EMBL/GenBank/DDBJ databases">
        <authorList>
            <person name="Dougan E. K."/>
            <person name="Rhodes N."/>
            <person name="Thang M."/>
            <person name="Chan C."/>
        </authorList>
    </citation>
    <scope>NUCLEOTIDE SEQUENCE</scope>
</reference>
<evidence type="ECO:0000313" key="3">
    <source>
        <dbReference type="Proteomes" id="UP000626109"/>
    </source>
</evidence>
<organism evidence="2 3">
    <name type="scientific">Polarella glacialis</name>
    <name type="common">Dinoflagellate</name>
    <dbReference type="NCBI Taxonomy" id="89957"/>
    <lineage>
        <taxon>Eukaryota</taxon>
        <taxon>Sar</taxon>
        <taxon>Alveolata</taxon>
        <taxon>Dinophyceae</taxon>
        <taxon>Suessiales</taxon>
        <taxon>Suessiaceae</taxon>
        <taxon>Polarella</taxon>
    </lineage>
</organism>
<sequence length="522" mass="54989">IPELPWQTSDIASGMLRPQRLLLVVSACCLSSAGVQAADGFQRYGDGECISPGLLQVRGKTRRDVSHGECRAVCDNDECIGYTYSPCERICLIHGDPNRLPEMPEPDRWAISNGGGVIDHSSGRCGSACFVRMSPCPAGQIESNGARIPYPGMKFSTSRNETCPFPYKGSLHLQCGLSGVEVSEGDRCLRPCVRGNFSNGQFEVQYEPAFHGEESVGWCPKGTLGNMTVVCIDGQVKYVRGVCGSNCAAGSLQSGSTAVHYSGMVHEAVDVLPCPSGYVGQVKIGCLNAIVMPLSGECRQTCARGTIDTMASGLGGPKVAGIATHISMTHLSGRLAVCSSPDDMLIGSIAVFCVDGTVTPEYSQGYCKRHCPAGQMETGAKAVSYGKMPHGGNITLMCNNGFTGMMKVTCSDGAVSVVEGSCRETCLAGTITSNGVTISHPALSESQNLTLQCPLATHTGTLLAVCDDGLVKNEGGFCGKNCSGGVQESNGAFLEYSGLQHGSIRNFSCPYPYGSYLTIRCY</sequence>